<feature type="compositionally biased region" description="Basic and acidic residues" evidence="8">
    <location>
        <begin position="408"/>
        <end position="418"/>
    </location>
</feature>
<feature type="domain" description="Homeobox" evidence="9">
    <location>
        <begin position="344"/>
        <end position="407"/>
    </location>
</feature>
<evidence type="ECO:0000256" key="3">
    <source>
        <dbReference type="ARBA" id="ARBA00023125"/>
    </source>
</evidence>
<feature type="region of interest" description="Disordered" evidence="8">
    <location>
        <begin position="408"/>
        <end position="438"/>
    </location>
</feature>
<keyword evidence="3 7" id="KW-0238">DNA-binding</keyword>
<dbReference type="PROSITE" id="PS00027">
    <property type="entry name" value="HOMEOBOX_1"/>
    <property type="match status" value="1"/>
</dbReference>
<dbReference type="GO" id="GO:0045317">
    <property type="term" value="P:equator specification"/>
    <property type="evidence" value="ECO:0007669"/>
    <property type="project" value="UniProtKB-ARBA"/>
</dbReference>
<dbReference type="PANTHER" id="PTHR11211">
    <property type="entry name" value="IROQUOIS-CLASS HOMEODOMAIN PROTEIN IRX"/>
    <property type="match status" value="1"/>
</dbReference>
<evidence type="ECO:0000313" key="10">
    <source>
        <dbReference type="Proteomes" id="UP000504606"/>
    </source>
</evidence>
<dbReference type="SUPFAM" id="SSF46689">
    <property type="entry name" value="Homeodomain-like"/>
    <property type="match status" value="1"/>
</dbReference>
<sequence>MTFWHEMDQKLMVDDQVVFDDQGVVDDQVLVDVLRWCLGPAPMCSPLPPSIMDLGYGHGGHVHGGSGAAVGDDCWGPAAQALRSCIAPDDPVTEDDVEEDEDEEGEEEEEEDDEEEDEDGDDEEERRRRSSRGRGMELSVTADFLRDSELLVAGQPTASTSPPAGAGSGAVSPAGGTPSNTGASAVPLGPSTTPGAVPGPVPGSGPVPGGGPPGPGSGPPPPPGSSCCENGRPIMTDPVSGQTVCSCQYDSARLAALSSYPRLSSSGVGPVGVYGTPYPSTDQNPYPSIGVDSSAFYSPLSNPYGLKDGGSTDMTAWTPAGLQPTTGYYPYDPTLAAYGYGAGYDLAARRKNATRESTATLKAWLSEHKKNPYPTKGEKIMLAIITKMTLTQVSTWFANARRRLKKENKMTWEPKNKTDDDEDAIVSDSDDNCNGSQRDKDEQMLLHQRDADKEQRLQQGLRDEKDGMHMVKSEQNKLELDDDEDDMDELDERKYHMQHPYHHPLHQGLPGLMLKDEPGVPLPATKPKIWSLADTAACKTPPPPPPGSGQPWPPSCGGGGPGMGGMGMNGFALPSASMSPSAAAPAPYSRYGGGGGGGPGGGGFFGGGSYSGGGHPGALGGGPCGGGPGFPEVQTDTPPQTPPNLKLPSVAGNLNCFQGNLQGNLQAQQGPPYPQQQQQQQQHYMQATSPNNYNRLQQHPQQQQQQQQQQHHQMQQHQQSHLQQMQQQPQMQEMSPVKERSPMNSGDEGTVSPYHQQQHQHQMQQQQQHHMMNGNTGATPSPNESTAFKPFYKSSPTMGGGFVSPV</sequence>
<dbReference type="Gene3D" id="1.10.10.60">
    <property type="entry name" value="Homeodomain-like"/>
    <property type="match status" value="1"/>
</dbReference>
<dbReference type="GO" id="GO:0048468">
    <property type="term" value="P:cell development"/>
    <property type="evidence" value="ECO:0007669"/>
    <property type="project" value="TreeGrafter"/>
</dbReference>
<dbReference type="AlphaFoldDB" id="A0A9C6WN38"/>
<dbReference type="GO" id="GO:0000978">
    <property type="term" value="F:RNA polymerase II cis-regulatory region sequence-specific DNA binding"/>
    <property type="evidence" value="ECO:0007669"/>
    <property type="project" value="TreeGrafter"/>
</dbReference>
<proteinExistence type="inferred from homology"/>
<dbReference type="InterPro" id="IPR001356">
    <property type="entry name" value="HD"/>
</dbReference>
<feature type="compositionally biased region" description="Polar residues" evidence="8">
    <location>
        <begin position="683"/>
        <end position="695"/>
    </location>
</feature>
<dbReference type="PROSITE" id="PS50071">
    <property type="entry name" value="HOMEOBOX_2"/>
    <property type="match status" value="1"/>
</dbReference>
<comment type="similarity">
    <text evidence="2">Belongs to the TALE/IRO homeobox family.</text>
</comment>
<feature type="compositionally biased region" description="Low complexity" evidence="8">
    <location>
        <begin position="755"/>
        <end position="772"/>
    </location>
</feature>
<keyword evidence="6 7" id="KW-0539">Nucleus</keyword>
<name>A0A9C6WN38_FRAOC</name>
<evidence type="ECO:0000256" key="1">
    <source>
        <dbReference type="ARBA" id="ARBA00004123"/>
    </source>
</evidence>
<dbReference type="InterPro" id="IPR008422">
    <property type="entry name" value="KN_HD"/>
</dbReference>
<feature type="compositionally biased region" description="Low complexity" evidence="8">
    <location>
        <begin position="658"/>
        <end position="682"/>
    </location>
</feature>
<protein>
    <submittedName>
        <fullName evidence="11">Homeobox protein caupolican-like</fullName>
    </submittedName>
</protein>
<dbReference type="SMART" id="SM00389">
    <property type="entry name" value="HOX"/>
    <property type="match status" value="1"/>
</dbReference>
<dbReference type="CDD" id="cd00086">
    <property type="entry name" value="homeodomain"/>
    <property type="match status" value="1"/>
</dbReference>
<dbReference type="GeneID" id="113202427"/>
<evidence type="ECO:0000256" key="5">
    <source>
        <dbReference type="ARBA" id="ARBA00023159"/>
    </source>
</evidence>
<organism evidence="10 11">
    <name type="scientific">Frankliniella occidentalis</name>
    <name type="common">Western flower thrips</name>
    <name type="synonym">Euthrips occidentalis</name>
    <dbReference type="NCBI Taxonomy" id="133901"/>
    <lineage>
        <taxon>Eukaryota</taxon>
        <taxon>Metazoa</taxon>
        <taxon>Ecdysozoa</taxon>
        <taxon>Arthropoda</taxon>
        <taxon>Hexapoda</taxon>
        <taxon>Insecta</taxon>
        <taxon>Pterygota</taxon>
        <taxon>Neoptera</taxon>
        <taxon>Paraneoptera</taxon>
        <taxon>Thysanoptera</taxon>
        <taxon>Terebrantia</taxon>
        <taxon>Thripoidea</taxon>
        <taxon>Thripidae</taxon>
        <taxon>Frankliniella</taxon>
    </lineage>
</organism>
<gene>
    <name evidence="11" type="primary">LOC113202427</name>
</gene>
<feature type="compositionally biased region" description="Acidic residues" evidence="8">
    <location>
        <begin position="419"/>
        <end position="431"/>
    </location>
</feature>
<feature type="region of interest" description="Disordered" evidence="8">
    <location>
        <begin position="459"/>
        <end position="482"/>
    </location>
</feature>
<dbReference type="GO" id="GO:0005634">
    <property type="term" value="C:nucleus"/>
    <property type="evidence" value="ECO:0007669"/>
    <property type="project" value="UniProtKB-SubCell"/>
</dbReference>
<feature type="compositionally biased region" description="Polar residues" evidence="8">
    <location>
        <begin position="773"/>
        <end position="786"/>
    </location>
</feature>
<dbReference type="GO" id="GO:0007474">
    <property type="term" value="P:imaginal disc-derived wing vein specification"/>
    <property type="evidence" value="ECO:0007669"/>
    <property type="project" value="UniProtKB-ARBA"/>
</dbReference>
<evidence type="ECO:0000313" key="11">
    <source>
        <dbReference type="RefSeq" id="XP_052122132.1"/>
    </source>
</evidence>
<dbReference type="Proteomes" id="UP000504606">
    <property type="component" value="Unplaced"/>
</dbReference>
<evidence type="ECO:0000259" key="9">
    <source>
        <dbReference type="PROSITE" id="PS50071"/>
    </source>
</evidence>
<dbReference type="GO" id="GO:0045926">
    <property type="term" value="P:negative regulation of growth"/>
    <property type="evidence" value="ECO:0007669"/>
    <property type="project" value="UniProtKB-ARBA"/>
</dbReference>
<dbReference type="InterPro" id="IPR003893">
    <property type="entry name" value="Iroquois_homeo"/>
</dbReference>
<reference evidence="11" key="1">
    <citation type="submission" date="2025-08" db="UniProtKB">
        <authorList>
            <consortium name="RefSeq"/>
        </authorList>
    </citation>
    <scope>IDENTIFICATION</scope>
    <source>
        <tissue evidence="11">Whole organism</tissue>
    </source>
</reference>
<keyword evidence="4 7" id="KW-0371">Homeobox</keyword>
<evidence type="ECO:0000256" key="8">
    <source>
        <dbReference type="SAM" id="MobiDB-lite"/>
    </source>
</evidence>
<dbReference type="GO" id="GO:0030182">
    <property type="term" value="P:neuron differentiation"/>
    <property type="evidence" value="ECO:0007669"/>
    <property type="project" value="TreeGrafter"/>
</dbReference>
<keyword evidence="10" id="KW-1185">Reference proteome</keyword>
<dbReference type="KEGG" id="foc:113202427"/>
<dbReference type="GO" id="GO:0042693">
    <property type="term" value="P:muscle cell fate commitment"/>
    <property type="evidence" value="ECO:0007669"/>
    <property type="project" value="UniProtKB-ARBA"/>
</dbReference>
<feature type="compositionally biased region" description="Acidic residues" evidence="8">
    <location>
        <begin position="91"/>
        <end position="124"/>
    </location>
</feature>
<evidence type="ECO:0000256" key="7">
    <source>
        <dbReference type="PROSITE-ProRule" id="PRU00108"/>
    </source>
</evidence>
<accession>A0A9C6WN38</accession>
<dbReference type="PANTHER" id="PTHR11211:SF46">
    <property type="entry name" value="HOMEOBOX PROTEIN ARAUCAN-RELATED"/>
    <property type="match status" value="1"/>
</dbReference>
<dbReference type="RefSeq" id="XP_052122132.1">
    <property type="nucleotide sequence ID" value="XM_052266172.1"/>
</dbReference>
<feature type="compositionally biased region" description="Pro residues" evidence="8">
    <location>
        <begin position="197"/>
        <end position="224"/>
    </location>
</feature>
<feature type="compositionally biased region" description="Pro residues" evidence="8">
    <location>
        <begin position="540"/>
        <end position="554"/>
    </location>
</feature>
<feature type="compositionally biased region" description="Gly residues" evidence="8">
    <location>
        <begin position="617"/>
        <end position="629"/>
    </location>
</feature>
<feature type="region of interest" description="Disordered" evidence="8">
    <location>
        <begin position="155"/>
        <end position="234"/>
    </location>
</feature>
<feature type="compositionally biased region" description="Low complexity" evidence="8">
    <location>
        <begin position="696"/>
        <end position="732"/>
    </location>
</feature>
<keyword evidence="5" id="KW-0010">Activator</keyword>
<dbReference type="OrthoDB" id="5399138at2759"/>
<evidence type="ECO:0000256" key="6">
    <source>
        <dbReference type="ARBA" id="ARBA00023242"/>
    </source>
</evidence>
<feature type="DNA-binding region" description="Homeobox" evidence="7">
    <location>
        <begin position="346"/>
        <end position="408"/>
    </location>
</feature>
<evidence type="ECO:0000256" key="2">
    <source>
        <dbReference type="ARBA" id="ARBA00008446"/>
    </source>
</evidence>
<dbReference type="Pfam" id="PF05920">
    <property type="entry name" value="Homeobox_KN"/>
    <property type="match status" value="1"/>
</dbReference>
<evidence type="ECO:0000256" key="4">
    <source>
        <dbReference type="ARBA" id="ARBA00023155"/>
    </source>
</evidence>
<feature type="compositionally biased region" description="Basic and acidic residues" evidence="8">
    <location>
        <begin position="459"/>
        <end position="479"/>
    </location>
</feature>
<dbReference type="InterPro" id="IPR009057">
    <property type="entry name" value="Homeodomain-like_sf"/>
</dbReference>
<feature type="compositionally biased region" description="Low complexity" evidence="8">
    <location>
        <begin position="156"/>
        <end position="179"/>
    </location>
</feature>
<comment type="subcellular location">
    <subcellularLocation>
        <location evidence="1 7">Nucleus</location>
    </subcellularLocation>
</comment>
<dbReference type="GO" id="GO:0000981">
    <property type="term" value="F:DNA-binding transcription factor activity, RNA polymerase II-specific"/>
    <property type="evidence" value="ECO:0007669"/>
    <property type="project" value="InterPro"/>
</dbReference>
<feature type="region of interest" description="Disordered" evidence="8">
    <location>
        <begin position="539"/>
        <end position="561"/>
    </location>
</feature>
<feature type="region of interest" description="Disordered" evidence="8">
    <location>
        <begin position="617"/>
        <end position="806"/>
    </location>
</feature>
<dbReference type="SMART" id="SM00548">
    <property type="entry name" value="IRO"/>
    <property type="match status" value="1"/>
</dbReference>
<feature type="region of interest" description="Disordered" evidence="8">
    <location>
        <begin position="86"/>
        <end position="141"/>
    </location>
</feature>
<dbReference type="FunFam" id="1.10.10.60:FF:000003">
    <property type="entry name" value="Iroquois-class homeobox protein IRX"/>
    <property type="match status" value="1"/>
</dbReference>
<dbReference type="InterPro" id="IPR017970">
    <property type="entry name" value="Homeobox_CS"/>
</dbReference>